<keyword evidence="2" id="KW-0812">Transmembrane</keyword>
<evidence type="ECO:0000313" key="3">
    <source>
        <dbReference type="EMBL" id="PXA04824.1"/>
    </source>
</evidence>
<reference evidence="3 4" key="1">
    <citation type="submission" date="2018-05" db="EMBL/GenBank/DDBJ databases">
        <title>Coraliomargarita sinensis sp. nov., isolated from a marine solar saltern.</title>
        <authorList>
            <person name="Zhou L.Y."/>
        </authorList>
    </citation>
    <scope>NUCLEOTIDE SEQUENCE [LARGE SCALE GENOMIC DNA]</scope>
    <source>
        <strain evidence="3 4">WN38</strain>
    </source>
</reference>
<dbReference type="RefSeq" id="WP_110130630.1">
    <property type="nucleotide sequence ID" value="NZ_QHJQ01000003.1"/>
</dbReference>
<proteinExistence type="predicted"/>
<gene>
    <name evidence="3" type="ORF">DDZ13_06575</name>
</gene>
<dbReference type="AlphaFoldDB" id="A0A317ZGP8"/>
<evidence type="ECO:0000256" key="2">
    <source>
        <dbReference type="SAM" id="Phobius"/>
    </source>
</evidence>
<keyword evidence="2" id="KW-1133">Transmembrane helix</keyword>
<feature type="region of interest" description="Disordered" evidence="1">
    <location>
        <begin position="1"/>
        <end position="29"/>
    </location>
</feature>
<accession>A0A317ZGP8</accession>
<keyword evidence="2" id="KW-0472">Membrane</keyword>
<feature type="transmembrane region" description="Helical" evidence="2">
    <location>
        <begin position="88"/>
        <end position="109"/>
    </location>
</feature>
<dbReference type="Proteomes" id="UP000247099">
    <property type="component" value="Unassembled WGS sequence"/>
</dbReference>
<organism evidence="3 4">
    <name type="scientific">Coraliomargarita sinensis</name>
    <dbReference type="NCBI Taxonomy" id="2174842"/>
    <lineage>
        <taxon>Bacteria</taxon>
        <taxon>Pseudomonadati</taxon>
        <taxon>Verrucomicrobiota</taxon>
        <taxon>Opitutia</taxon>
        <taxon>Puniceicoccales</taxon>
        <taxon>Coraliomargaritaceae</taxon>
        <taxon>Coraliomargarita</taxon>
    </lineage>
</organism>
<evidence type="ECO:0000313" key="4">
    <source>
        <dbReference type="Proteomes" id="UP000247099"/>
    </source>
</evidence>
<feature type="compositionally biased region" description="Polar residues" evidence="1">
    <location>
        <begin position="14"/>
        <end position="24"/>
    </location>
</feature>
<keyword evidence="4" id="KW-1185">Reference proteome</keyword>
<dbReference type="InParanoid" id="A0A317ZGP8"/>
<comment type="caution">
    <text evidence="3">The sequence shown here is derived from an EMBL/GenBank/DDBJ whole genome shotgun (WGS) entry which is preliminary data.</text>
</comment>
<protein>
    <submittedName>
        <fullName evidence="3">Uncharacterized protein</fullName>
    </submittedName>
</protein>
<evidence type="ECO:0000256" key="1">
    <source>
        <dbReference type="SAM" id="MobiDB-lite"/>
    </source>
</evidence>
<sequence>MDLTSYTYPGLDLSQPTGKPQNESGGFLGDDGFLSKAGETALDIVGLYGQYDLEKRKIETAGSNKNPEIAASQARAGVVPQFIVDNRVPLYIVGGIAAVGVIAAITITASRRK</sequence>
<name>A0A317ZGP8_9BACT</name>
<dbReference type="EMBL" id="QHJQ01000003">
    <property type="protein sequence ID" value="PXA04824.1"/>
    <property type="molecule type" value="Genomic_DNA"/>
</dbReference>